<proteinExistence type="predicted"/>
<organism evidence="2 3">
    <name type="scientific">Varibaculum cambriense</name>
    <dbReference type="NCBI Taxonomy" id="184870"/>
    <lineage>
        <taxon>Bacteria</taxon>
        <taxon>Bacillati</taxon>
        <taxon>Actinomycetota</taxon>
        <taxon>Actinomycetes</taxon>
        <taxon>Actinomycetales</taxon>
        <taxon>Actinomycetaceae</taxon>
        <taxon>Varibaculum</taxon>
    </lineage>
</organism>
<protein>
    <submittedName>
        <fullName evidence="2">DUF4191 domain-containing protein</fullName>
    </submittedName>
</protein>
<sequence>MATQNNPQKKKHWWNNFADVYRVTKRTYPWIGWAMLAVLLAVPLLVLIICLLTSVSIGRTIFYIIIAASVGMLLATTLLTRMANNAMYKQLEGVKGNVYAILRSIKRGWIVEEEPVAFNRKQDLVYRLVGRPGIVLISEGPSSRAAELLNEQERKCHRVAPSVPIHKIQAGQGKNQVPISKLLKTINHLKKEISKDEVPIVGQRLQSLQNKAYRLPGGVDPNKAKINRRMLRGK</sequence>
<evidence type="ECO:0000313" key="2">
    <source>
        <dbReference type="EMBL" id="MCG4617413.1"/>
    </source>
</evidence>
<gene>
    <name evidence="2" type="ORF">L0M99_02740</name>
</gene>
<keyword evidence="1" id="KW-0472">Membrane</keyword>
<accession>A0AAJ1BAP1</accession>
<evidence type="ECO:0000256" key="1">
    <source>
        <dbReference type="SAM" id="Phobius"/>
    </source>
</evidence>
<dbReference type="EMBL" id="JAKNHJ010000004">
    <property type="protein sequence ID" value="MCG4617413.1"/>
    <property type="molecule type" value="Genomic_DNA"/>
</dbReference>
<keyword evidence="1" id="KW-0812">Transmembrane</keyword>
<keyword evidence="1" id="KW-1133">Transmembrane helix</keyword>
<evidence type="ECO:0000313" key="3">
    <source>
        <dbReference type="Proteomes" id="UP001200537"/>
    </source>
</evidence>
<dbReference type="RefSeq" id="WP_024059070.1">
    <property type="nucleotide sequence ID" value="NZ_CBCTPO010000006.1"/>
</dbReference>
<dbReference type="InterPro" id="IPR025445">
    <property type="entry name" value="DUF4191"/>
</dbReference>
<dbReference type="Proteomes" id="UP001200537">
    <property type="component" value="Unassembled WGS sequence"/>
</dbReference>
<feature type="transmembrane region" description="Helical" evidence="1">
    <location>
        <begin position="30"/>
        <end position="55"/>
    </location>
</feature>
<dbReference type="AlphaFoldDB" id="A0AAJ1BAP1"/>
<dbReference type="Pfam" id="PF13829">
    <property type="entry name" value="DUF4191"/>
    <property type="match status" value="1"/>
</dbReference>
<reference evidence="2" key="1">
    <citation type="submission" date="2022-01" db="EMBL/GenBank/DDBJ databases">
        <title>Collection of gut derived symbiotic bacterial strains cultured from healthy donors.</title>
        <authorList>
            <person name="Lin H."/>
            <person name="Kohout C."/>
            <person name="Waligurski E."/>
            <person name="Pamer E.G."/>
        </authorList>
    </citation>
    <scope>NUCLEOTIDE SEQUENCE</scope>
    <source>
        <strain evidence="2">DFI.7.46</strain>
    </source>
</reference>
<feature type="transmembrane region" description="Helical" evidence="1">
    <location>
        <begin position="61"/>
        <end position="80"/>
    </location>
</feature>
<name>A0AAJ1BAP1_9ACTO</name>
<comment type="caution">
    <text evidence="2">The sequence shown here is derived from an EMBL/GenBank/DDBJ whole genome shotgun (WGS) entry which is preliminary data.</text>
</comment>